<dbReference type="Proteomes" id="UP001177744">
    <property type="component" value="Unassembled WGS sequence"/>
</dbReference>
<proteinExistence type="inferred from homology"/>
<sequence>MRATYFLLLQTPEGPCPATSSSHALGPQLGVGLEPGLQLPPPAWDALGLLRPNSSGPAQQPQQRRPFPLSEERALFRFLQELIRGSLEATLSSFQSQAEPKPGDLIEISRVGYAHWALYVGDGYVVHLGPPGEITSAALANIMSSGTDRAIVKKELLSEVVGNHWYRVNNKHDQKYAPLPPSQIVQRAEEQLTSANCEHFVNELRYGVPRSDQVTQAALAGGVTVGMAAGVLVLGLGIAAIIRSLRNRDEQEEQKPAALAPNSSGHQEIPDGRSRRAETEVPRSPADAFRFQPTRSRVFFERDKGAGNREKHRWERDISGCLLHASYWGWSLRELNQRPLGSWINTQPLSHTSRPLRLISMELKKPGKILFGDTWPSVNAMKDTVGLCHDSMLVSPPPPPNSR</sequence>
<dbReference type="GO" id="GO:0070292">
    <property type="term" value="P:N-acylphosphatidylethanolamine metabolic process"/>
    <property type="evidence" value="ECO:0007669"/>
    <property type="project" value="TreeGrafter"/>
</dbReference>
<evidence type="ECO:0000313" key="9">
    <source>
        <dbReference type="Proteomes" id="UP001177744"/>
    </source>
</evidence>
<dbReference type="Pfam" id="PF04970">
    <property type="entry name" value="LRAT"/>
    <property type="match status" value="1"/>
</dbReference>
<keyword evidence="3" id="KW-0378">Hydrolase</keyword>
<accession>A0AA40HQE9</accession>
<dbReference type="PANTHER" id="PTHR13943:SF31">
    <property type="entry name" value="PHOSPHOLIPASE A AND ACYLTRANSFERASE 3"/>
    <property type="match status" value="1"/>
</dbReference>
<evidence type="ECO:0000256" key="2">
    <source>
        <dbReference type="ARBA" id="ARBA00022679"/>
    </source>
</evidence>
<feature type="transmembrane region" description="Helical" evidence="6">
    <location>
        <begin position="218"/>
        <end position="242"/>
    </location>
</feature>
<dbReference type="GO" id="GO:0016410">
    <property type="term" value="F:N-acyltransferase activity"/>
    <property type="evidence" value="ECO:0007669"/>
    <property type="project" value="TreeGrafter"/>
</dbReference>
<dbReference type="EMBL" id="JAULJE010000013">
    <property type="protein sequence ID" value="KAK1335478.1"/>
    <property type="molecule type" value="Genomic_DNA"/>
</dbReference>
<comment type="similarity">
    <text evidence="1">Belongs to the H-rev107 family.</text>
</comment>
<feature type="compositionally biased region" description="Basic and acidic residues" evidence="5">
    <location>
        <begin position="268"/>
        <end position="281"/>
    </location>
</feature>
<organism evidence="8 9">
    <name type="scientific">Cnephaeus nilssonii</name>
    <name type="common">Northern bat</name>
    <name type="synonym">Eptesicus nilssonii</name>
    <dbReference type="NCBI Taxonomy" id="3371016"/>
    <lineage>
        <taxon>Eukaryota</taxon>
        <taxon>Metazoa</taxon>
        <taxon>Chordata</taxon>
        <taxon>Craniata</taxon>
        <taxon>Vertebrata</taxon>
        <taxon>Euteleostomi</taxon>
        <taxon>Mammalia</taxon>
        <taxon>Eutheria</taxon>
        <taxon>Laurasiatheria</taxon>
        <taxon>Chiroptera</taxon>
        <taxon>Yangochiroptera</taxon>
        <taxon>Vespertilionidae</taxon>
        <taxon>Cnephaeus</taxon>
    </lineage>
</organism>
<evidence type="ECO:0000256" key="3">
    <source>
        <dbReference type="ARBA" id="ARBA00022801"/>
    </source>
</evidence>
<reference evidence="8" key="1">
    <citation type="submission" date="2023-06" db="EMBL/GenBank/DDBJ databases">
        <title>Reference genome for the Northern bat (Eptesicus nilssonii), a most northern bat species.</title>
        <authorList>
            <person name="Laine V.N."/>
            <person name="Pulliainen A.T."/>
            <person name="Lilley T.M."/>
        </authorList>
    </citation>
    <scope>NUCLEOTIDE SEQUENCE</scope>
    <source>
        <strain evidence="8">BLF_Eptnil</strain>
        <tissue evidence="8">Kidney</tissue>
    </source>
</reference>
<dbReference type="AlphaFoldDB" id="A0AA40HQE9"/>
<protein>
    <recommendedName>
        <fullName evidence="7">LRAT domain-containing protein</fullName>
    </recommendedName>
</protein>
<keyword evidence="9" id="KW-1185">Reference proteome</keyword>
<dbReference type="GO" id="GO:0008970">
    <property type="term" value="F:phospholipase A1 activity"/>
    <property type="evidence" value="ECO:0007669"/>
    <property type="project" value="TreeGrafter"/>
</dbReference>
<dbReference type="GO" id="GO:0005737">
    <property type="term" value="C:cytoplasm"/>
    <property type="evidence" value="ECO:0007669"/>
    <property type="project" value="TreeGrafter"/>
</dbReference>
<dbReference type="InterPro" id="IPR007053">
    <property type="entry name" value="LRAT_dom"/>
</dbReference>
<evidence type="ECO:0000259" key="7">
    <source>
        <dbReference type="PROSITE" id="PS51934"/>
    </source>
</evidence>
<evidence type="ECO:0000256" key="5">
    <source>
        <dbReference type="SAM" id="MobiDB-lite"/>
    </source>
</evidence>
<keyword evidence="6" id="KW-0812">Transmembrane</keyword>
<feature type="domain" description="LRAT" evidence="7">
    <location>
        <begin position="105"/>
        <end position="213"/>
    </location>
</feature>
<name>A0AA40HQE9_CNENI</name>
<keyword evidence="4" id="KW-0443">Lipid metabolism</keyword>
<keyword evidence="6" id="KW-0472">Membrane</keyword>
<comment type="caution">
    <text evidence="8">The sequence shown here is derived from an EMBL/GenBank/DDBJ whole genome shotgun (WGS) entry which is preliminary data.</text>
</comment>
<dbReference type="Gene3D" id="3.90.1720.10">
    <property type="entry name" value="endopeptidase domain like (from Nostoc punctiforme)"/>
    <property type="match status" value="1"/>
</dbReference>
<keyword evidence="2" id="KW-0808">Transferase</keyword>
<dbReference type="InterPro" id="IPR051496">
    <property type="entry name" value="H-rev107_PLA/AT"/>
</dbReference>
<evidence type="ECO:0000256" key="1">
    <source>
        <dbReference type="ARBA" id="ARBA00007824"/>
    </source>
</evidence>
<evidence type="ECO:0000256" key="4">
    <source>
        <dbReference type="ARBA" id="ARBA00023098"/>
    </source>
</evidence>
<feature type="region of interest" description="Disordered" evidence="5">
    <location>
        <begin position="252"/>
        <end position="286"/>
    </location>
</feature>
<evidence type="ECO:0000256" key="6">
    <source>
        <dbReference type="SAM" id="Phobius"/>
    </source>
</evidence>
<keyword evidence="6" id="KW-1133">Transmembrane helix</keyword>
<dbReference type="GO" id="GO:0004623">
    <property type="term" value="F:phospholipase A2 activity"/>
    <property type="evidence" value="ECO:0007669"/>
    <property type="project" value="TreeGrafter"/>
</dbReference>
<dbReference type="PROSITE" id="PS51934">
    <property type="entry name" value="LRAT"/>
    <property type="match status" value="1"/>
</dbReference>
<gene>
    <name evidence="8" type="ORF">QTO34_003264</name>
</gene>
<dbReference type="PANTHER" id="PTHR13943">
    <property type="entry name" value="HRAS-LIKE SUPPRESSOR - RELATED"/>
    <property type="match status" value="1"/>
</dbReference>
<evidence type="ECO:0000313" key="8">
    <source>
        <dbReference type="EMBL" id="KAK1335478.1"/>
    </source>
</evidence>